<proteinExistence type="evidence at transcript level"/>
<evidence type="ECO:0000256" key="1">
    <source>
        <dbReference type="SAM" id="MobiDB-lite"/>
    </source>
</evidence>
<protein>
    <submittedName>
        <fullName evidence="2">Predicted protein</fullName>
    </submittedName>
</protein>
<evidence type="ECO:0000313" key="2">
    <source>
        <dbReference type="EMBL" id="BAJ88675.1"/>
    </source>
</evidence>
<dbReference type="EMBL" id="AK357461">
    <property type="protein sequence ID" value="BAJ88675.1"/>
    <property type="molecule type" value="mRNA"/>
</dbReference>
<name>F2D0Q4_HORVV</name>
<reference evidence="2" key="1">
    <citation type="journal article" date="2011" name="Plant Physiol.">
        <title>Comprehensive sequence analysis of 24,783 barley full-length cDNAs derived from 12 clone libraries.</title>
        <authorList>
            <person name="Matsumoto T."/>
            <person name="Tanaka T."/>
            <person name="Sakai H."/>
            <person name="Amano N."/>
            <person name="Kanamori H."/>
            <person name="Kurita K."/>
            <person name="Kikuta A."/>
            <person name="Kamiya K."/>
            <person name="Yamamoto M."/>
            <person name="Ikawa H."/>
            <person name="Fujii N."/>
            <person name="Hori K."/>
            <person name="Itoh T."/>
            <person name="Sato K."/>
        </authorList>
    </citation>
    <scope>NUCLEOTIDE SEQUENCE</scope>
</reference>
<feature type="region of interest" description="Disordered" evidence="1">
    <location>
        <begin position="17"/>
        <end position="36"/>
    </location>
</feature>
<organism evidence="2">
    <name type="scientific">Hordeum vulgare subsp. vulgare</name>
    <name type="common">Domesticated barley</name>
    <dbReference type="NCBI Taxonomy" id="112509"/>
    <lineage>
        <taxon>Eukaryota</taxon>
        <taxon>Viridiplantae</taxon>
        <taxon>Streptophyta</taxon>
        <taxon>Embryophyta</taxon>
        <taxon>Tracheophyta</taxon>
        <taxon>Spermatophyta</taxon>
        <taxon>Magnoliopsida</taxon>
        <taxon>Liliopsida</taxon>
        <taxon>Poales</taxon>
        <taxon>Poaceae</taxon>
        <taxon>BOP clade</taxon>
        <taxon>Pooideae</taxon>
        <taxon>Triticodae</taxon>
        <taxon>Triticeae</taxon>
        <taxon>Hordeinae</taxon>
        <taxon>Hordeum</taxon>
    </lineage>
</organism>
<sequence>MFEDYFSVNLLGAKEKNHVGRGDNRCERTHDHESVN</sequence>
<accession>F2D0Q4</accession>
<dbReference type="AlphaFoldDB" id="F2D0Q4"/>